<protein>
    <recommendedName>
        <fullName evidence="4">Beta-propeller repeat protein</fullName>
    </recommendedName>
</protein>
<accession>K9ZW95</accession>
<dbReference type="STRING" id="937777.Deipe_0312"/>
<name>K9ZW95_DEIPD</name>
<dbReference type="PATRIC" id="fig|937777.3.peg.321"/>
<dbReference type="Gene3D" id="2.80.10.50">
    <property type="match status" value="1"/>
</dbReference>
<dbReference type="EMBL" id="CP003382">
    <property type="protein sequence ID" value="AFZ65913.1"/>
    <property type="molecule type" value="Genomic_DNA"/>
</dbReference>
<evidence type="ECO:0000256" key="1">
    <source>
        <dbReference type="SAM" id="MobiDB-lite"/>
    </source>
</evidence>
<dbReference type="eggNOG" id="COG1520">
    <property type="taxonomic scope" value="Bacteria"/>
</dbReference>
<evidence type="ECO:0000313" key="2">
    <source>
        <dbReference type="EMBL" id="AFZ65913.1"/>
    </source>
</evidence>
<keyword evidence="3" id="KW-1185">Reference proteome</keyword>
<evidence type="ECO:0008006" key="4">
    <source>
        <dbReference type="Google" id="ProtNLM"/>
    </source>
</evidence>
<dbReference type="HOGENOM" id="CLU_574559_0_0_0"/>
<organism evidence="2 3">
    <name type="scientific">Deinococcus peraridilitoris (strain DSM 19664 / LMG 22246 / CIP 109416 / KR-200)</name>
    <dbReference type="NCBI Taxonomy" id="937777"/>
    <lineage>
        <taxon>Bacteria</taxon>
        <taxon>Thermotogati</taxon>
        <taxon>Deinococcota</taxon>
        <taxon>Deinococci</taxon>
        <taxon>Deinococcales</taxon>
        <taxon>Deinococcaceae</taxon>
        <taxon>Deinococcus</taxon>
    </lineage>
</organism>
<dbReference type="Proteomes" id="UP000010467">
    <property type="component" value="Chromosome"/>
</dbReference>
<dbReference type="AlphaFoldDB" id="K9ZW95"/>
<reference evidence="3" key="1">
    <citation type="submission" date="2012-03" db="EMBL/GenBank/DDBJ databases">
        <title>Complete sequence of chromosome of Deinococcus peraridilitoris DSM 19664.</title>
        <authorList>
            <person name="Lucas S."/>
            <person name="Copeland A."/>
            <person name="Lapidus A."/>
            <person name="Glavina del Rio T."/>
            <person name="Dalin E."/>
            <person name="Tice H."/>
            <person name="Bruce D."/>
            <person name="Goodwin L."/>
            <person name="Pitluck S."/>
            <person name="Peters L."/>
            <person name="Mikhailova N."/>
            <person name="Lu M."/>
            <person name="Kyrpides N."/>
            <person name="Mavromatis K."/>
            <person name="Ivanova N."/>
            <person name="Brettin T."/>
            <person name="Detter J.C."/>
            <person name="Han C."/>
            <person name="Larimer F."/>
            <person name="Land M."/>
            <person name="Hauser L."/>
            <person name="Markowitz V."/>
            <person name="Cheng J.-F."/>
            <person name="Hugenholtz P."/>
            <person name="Woyke T."/>
            <person name="Wu D."/>
            <person name="Pukall R."/>
            <person name="Steenblock K."/>
            <person name="Brambilla E."/>
            <person name="Klenk H.-P."/>
            <person name="Eisen J.A."/>
        </authorList>
    </citation>
    <scope>NUCLEOTIDE SEQUENCE [LARGE SCALE GENOMIC DNA]</scope>
    <source>
        <strain evidence="3">DSM 19664 / LMG 22246 / CIP 109416 / KR-200</strain>
    </source>
</reference>
<dbReference type="KEGG" id="dpd:Deipe_0312"/>
<gene>
    <name evidence="2" type="ordered locus">Deipe_0312</name>
</gene>
<sequence length="475" mass="49581">MPSNPLSVDFRFVSGMTLALILAACGGTPASQPPIKNPPSGNATAAPPTENPPPPRSEVPAPRPVPDSKPPAVSGSRMWVRQPARVDNLQGVASDAVGNVYVVGSVIEGDASCRVNERAGPPFCSYDAYVAKFNPGGQLLWSKSFGTPAPSTTEVQSEAAYRVAVDAGGNAYVLASLVGPPASLPGVQAGPEGSFLKFSPTGTLIWSKAMSDAQLSRADMTVDAAGSVYLLGHPEHAAADGSATLAKFTAEGSETGTRREITLNSAYFAPAPERQVLVTGCDAQTNEAVLQPVAADLSAGTERRFAPEGRECLSGAAVDAQGRAAVVWVSGEAESRTAVLSRYAADNSLLRSTPYDWKQNLNPEPQEGVYSPSLSQITPLFGANGTLYLSYNVLTQGIPTRDRYRSEFLAKLDAGDQQVWLNRLDATGGNTSAALPLLTPGGALYQAGYAQGGLEGAGTNGPKLEFQGFLIRWTP</sequence>
<feature type="compositionally biased region" description="Pro residues" evidence="1">
    <location>
        <begin position="49"/>
        <end position="69"/>
    </location>
</feature>
<proteinExistence type="predicted"/>
<evidence type="ECO:0000313" key="3">
    <source>
        <dbReference type="Proteomes" id="UP000010467"/>
    </source>
</evidence>
<feature type="region of interest" description="Disordered" evidence="1">
    <location>
        <begin position="28"/>
        <end position="77"/>
    </location>
</feature>
<dbReference type="SUPFAM" id="SSF101898">
    <property type="entry name" value="NHL repeat"/>
    <property type="match status" value="1"/>
</dbReference>